<dbReference type="InterPro" id="IPR052612">
    <property type="entry name" value="ANP_Clearance_Receptor"/>
</dbReference>
<evidence type="ECO:0000313" key="9">
    <source>
        <dbReference type="Proteomes" id="UP000014760"/>
    </source>
</evidence>
<protein>
    <recommendedName>
        <fullName evidence="6">Receptor ligand binding region domain-containing protein</fullName>
    </recommendedName>
</protein>
<dbReference type="HOGENOM" id="CLU_036745_0_0_1"/>
<evidence type="ECO:0000256" key="2">
    <source>
        <dbReference type="ARBA" id="ARBA00022692"/>
    </source>
</evidence>
<dbReference type="InterPro" id="IPR028082">
    <property type="entry name" value="Peripla_BP_I"/>
</dbReference>
<accession>R7UCA9</accession>
<feature type="domain" description="Receptor ligand binding region" evidence="6">
    <location>
        <begin position="17"/>
        <end position="340"/>
    </location>
</feature>
<dbReference type="SUPFAM" id="SSF53822">
    <property type="entry name" value="Periplasmic binding protein-like I"/>
    <property type="match status" value="1"/>
</dbReference>
<evidence type="ECO:0000256" key="4">
    <source>
        <dbReference type="ARBA" id="ARBA00023136"/>
    </source>
</evidence>
<dbReference type="PANTHER" id="PTHR44755">
    <property type="entry name" value="NATRIURETIC PEPTIDE RECEPTOR 3-RELATED"/>
    <property type="match status" value="1"/>
</dbReference>
<reference evidence="7 9" key="2">
    <citation type="journal article" date="2013" name="Nature">
        <title>Insights into bilaterian evolution from three spiralian genomes.</title>
        <authorList>
            <person name="Simakov O."/>
            <person name="Marletaz F."/>
            <person name="Cho S.J."/>
            <person name="Edsinger-Gonzales E."/>
            <person name="Havlak P."/>
            <person name="Hellsten U."/>
            <person name="Kuo D.H."/>
            <person name="Larsson T."/>
            <person name="Lv J."/>
            <person name="Arendt D."/>
            <person name="Savage R."/>
            <person name="Osoegawa K."/>
            <person name="de Jong P."/>
            <person name="Grimwood J."/>
            <person name="Chapman J.A."/>
            <person name="Shapiro H."/>
            <person name="Aerts A."/>
            <person name="Otillar R.P."/>
            <person name="Terry A.Y."/>
            <person name="Boore J.L."/>
            <person name="Grigoriev I.V."/>
            <person name="Lindberg D.R."/>
            <person name="Seaver E.C."/>
            <person name="Weisblat D.A."/>
            <person name="Putnam N.H."/>
            <person name="Rokhsar D.S."/>
        </authorList>
    </citation>
    <scope>NUCLEOTIDE SEQUENCE</scope>
    <source>
        <strain evidence="7 9">I ESC-2004</strain>
    </source>
</reference>
<keyword evidence="4 5" id="KW-0472">Membrane</keyword>
<gene>
    <name evidence="7" type="ORF">CAPTEDRAFT_186188</name>
</gene>
<dbReference type="CDD" id="cd06352">
    <property type="entry name" value="PBP1_NPR_GC-like"/>
    <property type="match status" value="1"/>
</dbReference>
<dbReference type="Proteomes" id="UP000014760">
    <property type="component" value="Unassembled WGS sequence"/>
</dbReference>
<keyword evidence="3 5" id="KW-1133">Transmembrane helix</keyword>
<dbReference type="EMBL" id="KB303020">
    <property type="protein sequence ID" value="ELU03634.1"/>
    <property type="molecule type" value="Genomic_DNA"/>
</dbReference>
<evidence type="ECO:0000313" key="8">
    <source>
        <dbReference type="EnsemblMetazoa" id="CapteP186188"/>
    </source>
</evidence>
<dbReference type="GO" id="GO:0016020">
    <property type="term" value="C:membrane"/>
    <property type="evidence" value="ECO:0007669"/>
    <property type="project" value="UniProtKB-SubCell"/>
</dbReference>
<dbReference type="SUPFAM" id="SSF56112">
    <property type="entry name" value="Protein kinase-like (PK-like)"/>
    <property type="match status" value="1"/>
</dbReference>
<keyword evidence="2 5" id="KW-0812">Transmembrane</keyword>
<dbReference type="OMA" id="KEYAWIT"/>
<dbReference type="STRING" id="283909.R7UCA9"/>
<dbReference type="GO" id="GO:0007165">
    <property type="term" value="P:signal transduction"/>
    <property type="evidence" value="ECO:0007669"/>
    <property type="project" value="TreeGrafter"/>
</dbReference>
<organism evidence="7">
    <name type="scientific">Capitella teleta</name>
    <name type="common">Polychaete worm</name>
    <dbReference type="NCBI Taxonomy" id="283909"/>
    <lineage>
        <taxon>Eukaryota</taxon>
        <taxon>Metazoa</taxon>
        <taxon>Spiralia</taxon>
        <taxon>Lophotrochozoa</taxon>
        <taxon>Annelida</taxon>
        <taxon>Polychaeta</taxon>
        <taxon>Sedentaria</taxon>
        <taxon>Scolecida</taxon>
        <taxon>Capitellidae</taxon>
        <taxon>Capitella</taxon>
    </lineage>
</organism>
<dbReference type="PANTHER" id="PTHR44755:SF8">
    <property type="entry name" value="RECEPTOR LIGAND BINDING REGION DOMAIN-CONTAINING PROTEIN"/>
    <property type="match status" value="1"/>
</dbReference>
<dbReference type="AlphaFoldDB" id="R7UCA9"/>
<dbReference type="Pfam" id="PF01094">
    <property type="entry name" value="ANF_receptor"/>
    <property type="match status" value="1"/>
</dbReference>
<dbReference type="InterPro" id="IPR011009">
    <property type="entry name" value="Kinase-like_dom_sf"/>
</dbReference>
<keyword evidence="9" id="KW-1185">Reference proteome</keyword>
<sequence length="549" mass="62189">MYPIVTSSSNKTLSRILHYNTECSAVTGTAEIIRAVEKDGVDVLIGGICSEGYYLRYWNIAHFSSSCVAPDLNNKTTFATLVRLFPSTNKLGYAITEMCMHYEWHRIIIFSSDGACGYGAESIKEHLRINKIELADELRITVDNIVNDNQIKRFLVDAKKRGRIFAICHEDQVIFRFMYIAHELGMTSSEYVYLLYALMPSVLTLTPWTIGVTDNTTQAQNETYKEMFRPYRSIIMADLSTNYTLQYNKKLQEYLTQEPWNANSSSELALDDYFGLFTEDATYVYLTTLVELYDKNINLNDGRSLFDAAANRSFQGASGHVVLDIRADRIPNIEIFRYDPETEAVIPFARVDMNRDKYDRFSLVAEELWGTADGLAPADTPACGFYNERCPPTLTTWQIILISVVCILIPLPIAWVVCIHKRRKFEDRLLEVICEVDYADITFIQKTAESMYSSTKSLHSAAAYECSSQNPELQAAVYKSQSVHVMKVTKQVVCLERKDLLEMKLMLQMVHENICAFVGTCVQPGNVCVLFGFCAKGPLQASQEFGAIA</sequence>
<dbReference type="OrthoDB" id="1890790at2759"/>
<dbReference type="EMBL" id="AMQN01001497">
    <property type="status" value="NOT_ANNOTATED_CDS"/>
    <property type="molecule type" value="Genomic_DNA"/>
</dbReference>
<proteinExistence type="predicted"/>
<dbReference type="EnsemblMetazoa" id="CapteT186188">
    <property type="protein sequence ID" value="CapteP186188"/>
    <property type="gene ID" value="CapteG186188"/>
</dbReference>
<evidence type="ECO:0000256" key="1">
    <source>
        <dbReference type="ARBA" id="ARBA00004370"/>
    </source>
</evidence>
<evidence type="ECO:0000256" key="5">
    <source>
        <dbReference type="SAM" id="Phobius"/>
    </source>
</evidence>
<reference evidence="8" key="3">
    <citation type="submission" date="2015-06" db="UniProtKB">
        <authorList>
            <consortium name="EnsemblMetazoa"/>
        </authorList>
    </citation>
    <scope>IDENTIFICATION</scope>
</reference>
<comment type="subcellular location">
    <subcellularLocation>
        <location evidence="1">Membrane</location>
    </subcellularLocation>
</comment>
<evidence type="ECO:0000256" key="3">
    <source>
        <dbReference type="ARBA" id="ARBA00022989"/>
    </source>
</evidence>
<feature type="transmembrane region" description="Helical" evidence="5">
    <location>
        <begin position="397"/>
        <end position="419"/>
    </location>
</feature>
<dbReference type="Gene3D" id="3.40.50.2300">
    <property type="match status" value="2"/>
</dbReference>
<dbReference type="GO" id="GO:0017046">
    <property type="term" value="F:peptide hormone binding"/>
    <property type="evidence" value="ECO:0007669"/>
    <property type="project" value="TreeGrafter"/>
</dbReference>
<dbReference type="GO" id="GO:0038023">
    <property type="term" value="F:signaling receptor activity"/>
    <property type="evidence" value="ECO:0007669"/>
    <property type="project" value="TreeGrafter"/>
</dbReference>
<name>R7UCA9_CAPTE</name>
<dbReference type="Gene3D" id="3.30.200.20">
    <property type="entry name" value="Phosphorylase Kinase, domain 1"/>
    <property type="match status" value="1"/>
</dbReference>
<reference evidence="9" key="1">
    <citation type="submission" date="2012-12" db="EMBL/GenBank/DDBJ databases">
        <authorList>
            <person name="Hellsten U."/>
            <person name="Grimwood J."/>
            <person name="Chapman J.A."/>
            <person name="Shapiro H."/>
            <person name="Aerts A."/>
            <person name="Otillar R.P."/>
            <person name="Terry A.Y."/>
            <person name="Boore J.L."/>
            <person name="Simakov O."/>
            <person name="Marletaz F."/>
            <person name="Cho S.-J."/>
            <person name="Edsinger-Gonzales E."/>
            <person name="Havlak P."/>
            <person name="Kuo D.-H."/>
            <person name="Larsson T."/>
            <person name="Lv J."/>
            <person name="Arendt D."/>
            <person name="Savage R."/>
            <person name="Osoegawa K."/>
            <person name="de Jong P."/>
            <person name="Lindberg D.R."/>
            <person name="Seaver E.C."/>
            <person name="Weisblat D.A."/>
            <person name="Putnam N.H."/>
            <person name="Grigoriev I.V."/>
            <person name="Rokhsar D.S."/>
        </authorList>
    </citation>
    <scope>NUCLEOTIDE SEQUENCE</scope>
    <source>
        <strain evidence="9">I ESC-2004</strain>
    </source>
</reference>
<evidence type="ECO:0000313" key="7">
    <source>
        <dbReference type="EMBL" id="ELU03634.1"/>
    </source>
</evidence>
<dbReference type="InterPro" id="IPR001828">
    <property type="entry name" value="ANF_lig-bd_rcpt"/>
</dbReference>
<evidence type="ECO:0000259" key="6">
    <source>
        <dbReference type="Pfam" id="PF01094"/>
    </source>
</evidence>